<dbReference type="EMBL" id="SODU01000001">
    <property type="protein sequence ID" value="TDW94240.1"/>
    <property type="molecule type" value="Genomic_DNA"/>
</dbReference>
<sequence>MTSARRIGLFGRLGSGNLGNDATLEAVLAYLRAEYPDAVVDSMCSGPEALTARYGIPAVQLHWLHDKQAPQSRLARAVLTVPRIALGALVDTWRTAGWVTRHDVVIVPGMGVLESTVPQRPWQLPYSLAVLSIAGRLSGTKVAFVSVGATVVRQRVTRVLLRIGARLAHYRSFRDEESLDAARRTGLASTRDRVYPDLVFALPAPAAAPGPTGIIGVGVMAYYGSADDRARSDELHTTYLDKMRRLVGRLVASGYQVQLFVGDEADEPVVPELLAEAGPGNARYDRCDTFDELIHQVAGVDVMVGTRFHNVIAALKCGTPTIAIGYGRKHDAVMRLLGQGEYVHDIRDFDVDRLIEQLTVLTHDRERIVGELAERNSELKRALEDQFSALSAEVFARPPARVGSVPT</sequence>
<name>A0ABY2FNS4_9ACTN</name>
<evidence type="ECO:0000313" key="2">
    <source>
        <dbReference type="EMBL" id="TDW94240.1"/>
    </source>
</evidence>
<protein>
    <submittedName>
        <fullName evidence="2">Polysaccharide pyruvyl transferase WcaK-like protein</fullName>
    </submittedName>
</protein>
<dbReference type="Proteomes" id="UP000295060">
    <property type="component" value="Unassembled WGS sequence"/>
</dbReference>
<gene>
    <name evidence="2" type="ORF">EV137_1542</name>
</gene>
<dbReference type="PANTHER" id="PTHR36836:SF1">
    <property type="entry name" value="COLANIC ACID BIOSYNTHESIS PROTEIN WCAK"/>
    <property type="match status" value="1"/>
</dbReference>
<feature type="domain" description="Polysaccharide pyruvyl transferase" evidence="1">
    <location>
        <begin position="17"/>
        <end position="327"/>
    </location>
</feature>
<dbReference type="Pfam" id="PF04230">
    <property type="entry name" value="PS_pyruv_trans"/>
    <property type="match status" value="1"/>
</dbReference>
<dbReference type="PANTHER" id="PTHR36836">
    <property type="entry name" value="COLANIC ACID BIOSYNTHESIS PROTEIN WCAK"/>
    <property type="match status" value="1"/>
</dbReference>
<proteinExistence type="predicted"/>
<reference evidence="2 3" key="1">
    <citation type="submission" date="2019-03" db="EMBL/GenBank/DDBJ databases">
        <title>Genomic Encyclopedia of Type Strains, Phase III (KMG-III): the genomes of soil and plant-associated and newly described type strains.</title>
        <authorList>
            <person name="Whitman W."/>
        </authorList>
    </citation>
    <scope>NUCLEOTIDE SEQUENCE [LARGE SCALE GENOMIC DNA]</scope>
    <source>
        <strain evidence="2 3">VKMAc-2574</strain>
    </source>
</reference>
<accession>A0ABY2FNS4</accession>
<dbReference type="RefSeq" id="WP_134127424.1">
    <property type="nucleotide sequence ID" value="NZ_SODU01000001.1"/>
</dbReference>
<evidence type="ECO:0000259" key="1">
    <source>
        <dbReference type="Pfam" id="PF04230"/>
    </source>
</evidence>
<dbReference type="InterPro" id="IPR007345">
    <property type="entry name" value="Polysacch_pyruvyl_Trfase"/>
</dbReference>
<dbReference type="Gene3D" id="3.40.50.2000">
    <property type="entry name" value="Glycogen Phosphorylase B"/>
    <property type="match status" value="1"/>
</dbReference>
<keyword evidence="3" id="KW-1185">Reference proteome</keyword>
<evidence type="ECO:0000313" key="3">
    <source>
        <dbReference type="Proteomes" id="UP000295060"/>
    </source>
</evidence>
<comment type="caution">
    <text evidence="2">The sequence shown here is derived from an EMBL/GenBank/DDBJ whole genome shotgun (WGS) entry which is preliminary data.</text>
</comment>
<organism evidence="2 3">
    <name type="scientific">Kribbella pratensis</name>
    <dbReference type="NCBI Taxonomy" id="2512112"/>
    <lineage>
        <taxon>Bacteria</taxon>
        <taxon>Bacillati</taxon>
        <taxon>Actinomycetota</taxon>
        <taxon>Actinomycetes</taxon>
        <taxon>Propionibacteriales</taxon>
        <taxon>Kribbellaceae</taxon>
        <taxon>Kribbella</taxon>
    </lineage>
</organism>
<dbReference type="SUPFAM" id="SSF53756">
    <property type="entry name" value="UDP-Glycosyltransferase/glycogen phosphorylase"/>
    <property type="match status" value="1"/>
</dbReference>